<feature type="transmembrane region" description="Helical" evidence="1">
    <location>
        <begin position="6"/>
        <end position="29"/>
    </location>
</feature>
<name>E2NDB9_9BACE</name>
<dbReference type="Proteomes" id="UP000003711">
    <property type="component" value="Unassembled WGS sequence"/>
</dbReference>
<dbReference type="EMBL" id="ACCH01000170">
    <property type="protein sequence ID" value="EEF90130.1"/>
    <property type="molecule type" value="Genomic_DNA"/>
</dbReference>
<comment type="caution">
    <text evidence="2">The sequence shown here is derived from an EMBL/GenBank/DDBJ whole genome shotgun (WGS) entry which is preliminary data.</text>
</comment>
<reference evidence="2 3" key="1">
    <citation type="submission" date="2008-12" db="EMBL/GenBank/DDBJ databases">
        <authorList>
            <person name="Fulton L."/>
            <person name="Clifton S."/>
            <person name="Fulton B."/>
            <person name="Xu J."/>
            <person name="Minx P."/>
            <person name="Pepin K.H."/>
            <person name="Johnson M."/>
            <person name="Bhonagiri V."/>
            <person name="Nash W.E."/>
            <person name="Mardis E.R."/>
            <person name="Wilson R.K."/>
        </authorList>
    </citation>
    <scope>NUCLEOTIDE SEQUENCE [LARGE SCALE GENOMIC DNA]</scope>
    <source>
        <strain evidence="2 3">DSM 14838</strain>
    </source>
</reference>
<organism evidence="2 3">
    <name type="scientific">Bacteroides cellulosilyticus DSM 14838</name>
    <dbReference type="NCBI Taxonomy" id="537012"/>
    <lineage>
        <taxon>Bacteria</taxon>
        <taxon>Pseudomonadati</taxon>
        <taxon>Bacteroidota</taxon>
        <taxon>Bacteroidia</taxon>
        <taxon>Bacteroidales</taxon>
        <taxon>Bacteroidaceae</taxon>
        <taxon>Bacteroides</taxon>
    </lineage>
</organism>
<keyword evidence="1" id="KW-1133">Transmembrane helix</keyword>
<dbReference type="HOGENOM" id="CLU_3246951_0_0_10"/>
<evidence type="ECO:0000256" key="1">
    <source>
        <dbReference type="SAM" id="Phobius"/>
    </source>
</evidence>
<evidence type="ECO:0000313" key="3">
    <source>
        <dbReference type="Proteomes" id="UP000003711"/>
    </source>
</evidence>
<dbReference type="AlphaFoldDB" id="E2NDB9"/>
<keyword evidence="1" id="KW-0812">Transmembrane</keyword>
<reference evidence="2 3" key="2">
    <citation type="submission" date="2009-01" db="EMBL/GenBank/DDBJ databases">
        <title>Draft genome sequence of Bacteroides cellulosilyticus (DSM 14838).</title>
        <authorList>
            <person name="Sudarsanam P."/>
            <person name="Ley R."/>
            <person name="Guruge J."/>
            <person name="Turnbaugh P.J."/>
            <person name="Mahowald M."/>
            <person name="Liep D."/>
            <person name="Gordon J."/>
        </authorList>
    </citation>
    <scope>NUCLEOTIDE SEQUENCE [LARGE SCALE GENOMIC DNA]</scope>
    <source>
        <strain evidence="2 3">DSM 14838</strain>
    </source>
</reference>
<gene>
    <name evidence="2" type="ORF">BACCELL_02278</name>
</gene>
<keyword evidence="1" id="KW-0472">Membrane</keyword>
<evidence type="ECO:0000313" key="2">
    <source>
        <dbReference type="EMBL" id="EEF90130.1"/>
    </source>
</evidence>
<accession>E2NDB9</accession>
<proteinExistence type="predicted"/>
<protein>
    <submittedName>
        <fullName evidence="2">Uncharacterized protein</fullName>
    </submittedName>
</protein>
<sequence length="42" mass="5069">MATLYFFLPNLTCYYCLIEIRFTIVYLLNNYSKPKSNKRIIS</sequence>